<organism evidence="1 2">
    <name type="scientific">Advenella kashmirensis</name>
    <dbReference type="NCBI Taxonomy" id="310575"/>
    <lineage>
        <taxon>Bacteria</taxon>
        <taxon>Pseudomonadati</taxon>
        <taxon>Pseudomonadota</taxon>
        <taxon>Betaproteobacteria</taxon>
        <taxon>Burkholderiales</taxon>
        <taxon>Alcaligenaceae</taxon>
    </lineage>
</organism>
<accession>A0A356LHW9</accession>
<comment type="caution">
    <text evidence="1">The sequence shown here is derived from an EMBL/GenBank/DDBJ whole genome shotgun (WGS) entry which is preliminary data.</text>
</comment>
<evidence type="ECO:0000313" key="2">
    <source>
        <dbReference type="Proteomes" id="UP000264036"/>
    </source>
</evidence>
<name>A0A356LHW9_9BURK</name>
<evidence type="ECO:0000313" key="1">
    <source>
        <dbReference type="EMBL" id="HBP30512.1"/>
    </source>
</evidence>
<reference evidence="1 2" key="1">
    <citation type="journal article" date="2018" name="Nat. Biotechnol.">
        <title>A standardized bacterial taxonomy based on genome phylogeny substantially revises the tree of life.</title>
        <authorList>
            <person name="Parks D.H."/>
            <person name="Chuvochina M."/>
            <person name="Waite D.W."/>
            <person name="Rinke C."/>
            <person name="Skarshewski A."/>
            <person name="Chaumeil P.A."/>
            <person name="Hugenholtz P."/>
        </authorList>
    </citation>
    <scope>NUCLEOTIDE SEQUENCE [LARGE SCALE GENOMIC DNA]</scope>
    <source>
        <strain evidence="1">UBA10707</strain>
    </source>
</reference>
<sequence length="94" mass="10246">MRFTSFAPSTPFEALGIQGAFPALTVAHSGSDRLAATASAENTLKRPLQTPQHDLRHNAVNSVFFLKQAICDNSNTQLGTVGRPYDFVNMFIGY</sequence>
<proteinExistence type="predicted"/>
<dbReference type="Proteomes" id="UP000264036">
    <property type="component" value="Unassembled WGS sequence"/>
</dbReference>
<dbReference type="AlphaFoldDB" id="A0A356LHW9"/>
<protein>
    <submittedName>
        <fullName evidence="1">Uncharacterized protein</fullName>
    </submittedName>
</protein>
<gene>
    <name evidence="1" type="ORF">DD666_13980</name>
</gene>
<dbReference type="EMBL" id="DOEK01000029">
    <property type="protein sequence ID" value="HBP30512.1"/>
    <property type="molecule type" value="Genomic_DNA"/>
</dbReference>